<protein>
    <submittedName>
        <fullName evidence="3">DUF2813 domain-containing protein</fullName>
    </submittedName>
</protein>
<dbReference type="RefSeq" id="WP_002531018.1">
    <property type="nucleotide sequence ID" value="NZ_CAMHWY010000006.1"/>
</dbReference>
<reference evidence="3 4" key="1">
    <citation type="submission" date="2018-08" db="EMBL/GenBank/DDBJ databases">
        <title>Genome sequencing of Cutibacterium acnes KCOM 1315.</title>
        <authorList>
            <person name="Kook J.-K."/>
            <person name="Park S.-N."/>
            <person name="Lim Y.K."/>
        </authorList>
    </citation>
    <scope>NUCLEOTIDE SEQUENCE [LARGE SCALE GENOMIC DNA]</scope>
    <source>
        <strain evidence="3 4">KCOM 1315</strain>
    </source>
</reference>
<dbReference type="CDD" id="cd01026">
    <property type="entry name" value="TOPRIM_OLD"/>
    <property type="match status" value="1"/>
</dbReference>
<proteinExistence type="predicted"/>
<evidence type="ECO:0000259" key="2">
    <source>
        <dbReference type="Pfam" id="PF20469"/>
    </source>
</evidence>
<evidence type="ECO:0000313" key="4">
    <source>
        <dbReference type="Proteomes" id="UP000256621"/>
    </source>
</evidence>
<dbReference type="PANTHER" id="PTHR43581:SF4">
    <property type="entry name" value="ATP_GTP PHOSPHATASE"/>
    <property type="match status" value="1"/>
</dbReference>
<accession>A0AAD0QR88</accession>
<dbReference type="InterPro" id="IPR027417">
    <property type="entry name" value="P-loop_NTPase"/>
</dbReference>
<dbReference type="Gene3D" id="3.40.50.300">
    <property type="entry name" value="P-loop containing nucleotide triphosphate hydrolases"/>
    <property type="match status" value="1"/>
</dbReference>
<sequence>MRLTRFKVENHRRLADLDIEVRDHLVLVGANDVGKSSLLRCLDLLLGASTAQLYSRISADDFRAPDQPFVIEGTLADFTDVDKALFPDEIHVDPNTNPSRLVIRLTATVDENETVVISRSAPEGGTGRQLSRDQVLGLGWKFLSATAQTRDLREDRKSALDDILQAVDLGEEEAAFEAIAKSLTTTLGSSKVLEGLRGSLADQLSKALPDKVAQDDLAFVPGAAADNDVLSDVRLQVSKQGVAPDLSEQSDGTRALYAIALYDLMSVGANMVGIDEPEIHLHPSSQRSLARLLRSNANQKVIATHSADIVGAFDPDSIVVVRGGGEAVQPKAGFLSDDERMAVRLWVRDRLEPLTARRVVVVEGISDRIILEHLADLTDRNLDRLGVSLIEAGGCGDMGPLDKLFGANGFRVSMSQLIDADAEEALAKKLGVEVADLAGRSVWVSRSDLEDEYVRALGSDAVWTALQSNGHFSKNELGNCAASGPAGTRTEIDVAAFCRRKAYKVNAALSVLPLFTAANATQVSSIESLLEEIVA</sequence>
<dbReference type="SUPFAM" id="SSF52540">
    <property type="entry name" value="P-loop containing nucleoside triphosphate hydrolases"/>
    <property type="match status" value="1"/>
</dbReference>
<dbReference type="AlphaFoldDB" id="A0AAD0QR88"/>
<dbReference type="PANTHER" id="PTHR43581">
    <property type="entry name" value="ATP/GTP PHOSPHATASE"/>
    <property type="match status" value="1"/>
</dbReference>
<name>A0AAD0QR88_CUTAC</name>
<dbReference type="InterPro" id="IPR003959">
    <property type="entry name" value="ATPase_AAA_core"/>
</dbReference>
<dbReference type="Pfam" id="PF13304">
    <property type="entry name" value="AAA_21"/>
    <property type="match status" value="1"/>
</dbReference>
<feature type="domain" description="ATPase AAA-type core" evidence="1">
    <location>
        <begin position="26"/>
        <end position="307"/>
    </location>
</feature>
<evidence type="ECO:0000259" key="1">
    <source>
        <dbReference type="Pfam" id="PF13304"/>
    </source>
</evidence>
<dbReference type="Proteomes" id="UP000256621">
    <property type="component" value="Chromosome"/>
</dbReference>
<gene>
    <name evidence="3" type="ORF">DXN06_03335</name>
</gene>
<dbReference type="Pfam" id="PF20469">
    <property type="entry name" value="OLD-like_TOPRIM"/>
    <property type="match status" value="1"/>
</dbReference>
<feature type="domain" description="OLD protein-like TOPRIM" evidence="2">
    <location>
        <begin position="356"/>
        <end position="421"/>
    </location>
</feature>
<dbReference type="GO" id="GO:0016887">
    <property type="term" value="F:ATP hydrolysis activity"/>
    <property type="evidence" value="ECO:0007669"/>
    <property type="project" value="InterPro"/>
</dbReference>
<dbReference type="EMBL" id="CP031442">
    <property type="protein sequence ID" value="AXM06294.1"/>
    <property type="molecule type" value="Genomic_DNA"/>
</dbReference>
<dbReference type="InterPro" id="IPR034139">
    <property type="entry name" value="TOPRIM_OLD"/>
</dbReference>
<evidence type="ECO:0000313" key="3">
    <source>
        <dbReference type="EMBL" id="AXM06294.1"/>
    </source>
</evidence>
<dbReference type="GO" id="GO:0005524">
    <property type="term" value="F:ATP binding"/>
    <property type="evidence" value="ECO:0007669"/>
    <property type="project" value="InterPro"/>
</dbReference>
<organism evidence="3 4">
    <name type="scientific">Cutibacterium acnes</name>
    <name type="common">Propionibacterium acnes</name>
    <dbReference type="NCBI Taxonomy" id="1747"/>
    <lineage>
        <taxon>Bacteria</taxon>
        <taxon>Bacillati</taxon>
        <taxon>Actinomycetota</taxon>
        <taxon>Actinomycetes</taxon>
        <taxon>Propionibacteriales</taxon>
        <taxon>Propionibacteriaceae</taxon>
        <taxon>Cutibacterium</taxon>
    </lineage>
</organism>
<dbReference type="InterPro" id="IPR051396">
    <property type="entry name" value="Bact_Antivir_Def_Nuclease"/>
</dbReference>